<keyword evidence="3" id="KW-0175">Coiled coil</keyword>
<dbReference type="InterPro" id="IPR035979">
    <property type="entry name" value="RBD_domain_sf"/>
</dbReference>
<proteinExistence type="predicted"/>
<evidence type="ECO:0000256" key="3">
    <source>
        <dbReference type="SAM" id="Coils"/>
    </source>
</evidence>
<feature type="region of interest" description="Disordered" evidence="4">
    <location>
        <begin position="686"/>
        <end position="741"/>
    </location>
</feature>
<organism evidence="6 7">
    <name type="scientific">Petrolisthes cinctipes</name>
    <name type="common">Flat porcelain crab</name>
    <dbReference type="NCBI Taxonomy" id="88211"/>
    <lineage>
        <taxon>Eukaryota</taxon>
        <taxon>Metazoa</taxon>
        <taxon>Ecdysozoa</taxon>
        <taxon>Arthropoda</taxon>
        <taxon>Crustacea</taxon>
        <taxon>Multicrustacea</taxon>
        <taxon>Malacostraca</taxon>
        <taxon>Eumalacostraca</taxon>
        <taxon>Eucarida</taxon>
        <taxon>Decapoda</taxon>
        <taxon>Pleocyemata</taxon>
        <taxon>Anomura</taxon>
        <taxon>Galatheoidea</taxon>
        <taxon>Porcellanidae</taxon>
        <taxon>Petrolisthes</taxon>
    </lineage>
</organism>
<dbReference type="Pfam" id="PF16769">
    <property type="entry name" value="MCM3AP_GANP"/>
    <property type="match status" value="1"/>
</dbReference>
<dbReference type="PROSITE" id="PS50102">
    <property type="entry name" value="RRM"/>
    <property type="match status" value="1"/>
</dbReference>
<feature type="region of interest" description="Disordered" evidence="4">
    <location>
        <begin position="540"/>
        <end position="573"/>
    </location>
</feature>
<dbReference type="SMART" id="SM00360">
    <property type="entry name" value="RRM"/>
    <property type="match status" value="1"/>
</dbReference>
<sequence length="1922" mass="214680">MVVRGVGGWREGLIMMVGVVVDGWTGWRKFDNDGGWWWVVDGGMKGGWGGEGMMEGGWWVVDGWRGDDGGWVCLVQDESKQHLKTTTTNKKQDRNGVGVHQAGGLTFLNIKKGCGNCTQGQAMFGAQTSTRAITSPIFSSNSQVFSSTTPTFSSASPAFSSTTPLSSSGIFLPSSVNSVSSGTTPVFSTPASSFATPSPVFSNQASVLSGKTYATSSTSPIFSSTTSLAVSNTMSLAFSRTAPVFSVTPAVSSTSMSYRKPTVSSTSLTTVASTGTTVFPSTLQEAKSLQENPSATFGDSRKGQETIFIPNARSGVQATSEYNVVSTDNVKPSNTRIQANPFFSLPSSSVASSTSSSSTGALVFGKSLTHTTPKPPMFESSSEKDKKAPFSTSSDLTYSSQRTEAEASLVTSASSPFTAQLFKARKNEGVEIKTCQSASSNIFGGPAKSTRPSVFGGGGGVGPTALGNSSQAKGFIEGGNPKLPTSVSSVVSEEVGSSVSSRGKKAASVGSSFTSPRLDGTVNTRIAPSAKVSLFSASGKTKVSGSHDVKHSPVASPPKRTSTSPIEGSPQDESKKLLTKVMVSNIPESCMTKDILRTHFAKYGEVKRTTIIARSSQATIQYTTHAEASRAKKKGKKIHPKLPEVKIYYATPARRKSEDGSNEAMISKKKAIRTLQHAHQLSDIDPYIPIQRPGLEPTPTVNHPTRLKPVSSSRSAPTSQELKKPGKRKQLSALSTAPTDSKDSIIDREDVKAILISRALSNNDRYLILKARDKCIRNKFQRTSDLKKATYLSATCPDMCPELERYMRDVQYDLSSFEMADGVLDHRLVTKKFSRSSADKEEPLPHELRPGPVLLKTMDFLICNVINRGDEKGMEVDVWYNYLWNRTRAVRNDLMQQQLTDAVAVVIMERCTRFHIYAAARLCEEPPDLFDTRMNTEHLTKSLQTLKELYHDLAERGEYFDTEAEFRAYEMLLNLSDGETIVTQYSKFREDVQKSCSVQFALKVILAVMFNNYSKFFKLVRQASYLQGCLLHRYFRQVRVRGLDTMIKAYKNKQFVPLLTIRNILGFEDDDDATAFLKCHGLNVEGEDVVLDKHSFISHPDELPVMVRPLKLVEVKRISSVSEVILGGPLPNNSLLTHIPHNSFDDLGYLKPEAKDASDQQQFLKAVKAPEIIPVPIPFVTKHDPHQNYQLLAHMKDVYQMIESIVIGEMSSQICREVIEKCRVDEEVVQVLSNEVMEESLVKEVKQLSTEGYLEVEKEERERQRKRKEEKERERKIMEEIRKDVAISIHASYIEHGVKELLREVCQEAMGEINFEFQTAMKELQEEIPQCCLEEVLLEETLNISRSAMDAMSEEQEQMIREFKEMIDLRKMKEIFCLWQTQAQRSRLRKRSQETFPASCSQLSLKQQNESLGWGYERKSSYNMTALQMAKLQSDFSLCLEKVKVKNQLRRELALLPLSLQIRMEEEVDKISPKSSNIIKQYFKVVVCWTSSTSPTLRQWLRIKLNDNGKENLENSLHNCIKVTSRKNGVEYAWALTESSVNELSLQTSLQGASLILFISSNMGTSDPQFQKFTHMMARYPKVLCGHIFYECRNRTGEGWNLIEEDLLKPEVSEKLQDLLFDSWKQYNKSIEVVCSRLNSFVSGFVAKKFVHPVLQAHSERTTDGKSPMSPATLIGLFNAVIKFLGRIINSEDVSNLDWPPPELSNMSQIPSPNWNKADVLCVLHLLNGLELPELHVEGVTTWKNITNIVISYGMQAGCQKGNSTVLVSHLQAILNNTRRILEPIFGYQDVNFVDCEIHVLQLPWTELIYACVSHKLSELPDIPVYYKPGSLERFTFPQLWWSAYDTCDAQWVQVMREPEMLGSRKRKAEREEVLRNDQSKVQKLPSKLLSDIQEAQQKSAQFERKLESLLEIDIDLKSLFP</sequence>
<dbReference type="Pfam" id="PF03399">
    <property type="entry name" value="SAC3_GANP"/>
    <property type="match status" value="1"/>
</dbReference>
<feature type="compositionally biased region" description="Low complexity" evidence="4">
    <location>
        <begin position="496"/>
        <end position="509"/>
    </location>
</feature>
<dbReference type="InterPro" id="IPR005062">
    <property type="entry name" value="SAC3/GANP/THP3_conserved"/>
</dbReference>
<reference evidence="6" key="1">
    <citation type="submission" date="2023-10" db="EMBL/GenBank/DDBJ databases">
        <title>Genome assemblies of two species of porcelain crab, Petrolisthes cinctipes and Petrolisthes manimaculis (Anomura: Porcellanidae).</title>
        <authorList>
            <person name="Angst P."/>
        </authorList>
    </citation>
    <scope>NUCLEOTIDE SEQUENCE</scope>
    <source>
        <strain evidence="6">PB745_01</strain>
        <tissue evidence="6">Gill</tissue>
    </source>
</reference>
<dbReference type="GO" id="GO:0005737">
    <property type="term" value="C:cytoplasm"/>
    <property type="evidence" value="ECO:0007669"/>
    <property type="project" value="TreeGrafter"/>
</dbReference>
<feature type="coiled-coil region" evidence="3">
    <location>
        <begin position="1254"/>
        <end position="1281"/>
    </location>
</feature>
<evidence type="ECO:0000256" key="1">
    <source>
        <dbReference type="ARBA" id="ARBA00022884"/>
    </source>
</evidence>
<dbReference type="GO" id="GO:0070390">
    <property type="term" value="C:transcription export complex 2"/>
    <property type="evidence" value="ECO:0007669"/>
    <property type="project" value="TreeGrafter"/>
</dbReference>
<keyword evidence="7" id="KW-1185">Reference proteome</keyword>
<keyword evidence="1 2" id="KW-0694">RNA-binding</keyword>
<dbReference type="InterPro" id="IPR045107">
    <property type="entry name" value="SAC3/GANP/THP3"/>
</dbReference>
<dbReference type="Gene3D" id="1.25.40.990">
    <property type="match status" value="1"/>
</dbReference>
<evidence type="ECO:0000313" key="7">
    <source>
        <dbReference type="Proteomes" id="UP001286313"/>
    </source>
</evidence>
<dbReference type="Pfam" id="PF00076">
    <property type="entry name" value="RRM_1"/>
    <property type="match status" value="1"/>
</dbReference>
<comment type="caution">
    <text evidence="6">The sequence shown here is derived from an EMBL/GenBank/DDBJ whole genome shotgun (WGS) entry which is preliminary data.</text>
</comment>
<accession>A0AAE1F019</accession>
<dbReference type="InterPro" id="IPR000504">
    <property type="entry name" value="RRM_dom"/>
</dbReference>
<dbReference type="PANTHER" id="PTHR12436:SF3">
    <property type="entry name" value="GERMINAL-CENTER ASSOCIATED NUCLEAR PROTEIN"/>
    <property type="match status" value="1"/>
</dbReference>
<feature type="compositionally biased region" description="Polar residues" evidence="4">
    <location>
        <begin position="390"/>
        <end position="399"/>
    </location>
</feature>
<feature type="compositionally biased region" description="Polar residues" evidence="4">
    <location>
        <begin position="710"/>
        <end position="720"/>
    </location>
</feature>
<dbReference type="Gene3D" id="3.30.70.330">
    <property type="match status" value="1"/>
</dbReference>
<dbReference type="InterPro" id="IPR031907">
    <property type="entry name" value="MCM3AP_GANP"/>
</dbReference>
<name>A0AAE1F019_PETCI</name>
<evidence type="ECO:0000256" key="4">
    <source>
        <dbReference type="SAM" id="MobiDB-lite"/>
    </source>
</evidence>
<dbReference type="SUPFAM" id="SSF54928">
    <property type="entry name" value="RNA-binding domain, RBD"/>
    <property type="match status" value="1"/>
</dbReference>
<dbReference type="InterPro" id="IPR012677">
    <property type="entry name" value="Nucleotide-bd_a/b_plait_sf"/>
</dbReference>
<evidence type="ECO:0000313" key="6">
    <source>
        <dbReference type="EMBL" id="KAK3864900.1"/>
    </source>
</evidence>
<dbReference type="GO" id="GO:0003723">
    <property type="term" value="F:RNA binding"/>
    <property type="evidence" value="ECO:0007669"/>
    <property type="project" value="UniProtKB-UniRule"/>
</dbReference>
<evidence type="ECO:0000259" key="5">
    <source>
        <dbReference type="PROSITE" id="PS50102"/>
    </source>
</evidence>
<feature type="region of interest" description="Disordered" evidence="4">
    <location>
        <begin position="366"/>
        <end position="399"/>
    </location>
</feature>
<evidence type="ECO:0000256" key="2">
    <source>
        <dbReference type="PROSITE-ProRule" id="PRU00176"/>
    </source>
</evidence>
<dbReference type="Proteomes" id="UP001286313">
    <property type="component" value="Unassembled WGS sequence"/>
</dbReference>
<dbReference type="EMBL" id="JAWQEG010003702">
    <property type="protein sequence ID" value="KAK3864900.1"/>
    <property type="molecule type" value="Genomic_DNA"/>
</dbReference>
<dbReference type="PANTHER" id="PTHR12436">
    <property type="entry name" value="80 KDA MCM3-ASSOCIATED PROTEIN"/>
    <property type="match status" value="1"/>
</dbReference>
<feature type="region of interest" description="Disordered" evidence="4">
    <location>
        <begin position="496"/>
        <end position="515"/>
    </location>
</feature>
<feature type="domain" description="RRM" evidence="5">
    <location>
        <begin position="579"/>
        <end position="652"/>
    </location>
</feature>
<dbReference type="GO" id="GO:0006406">
    <property type="term" value="P:mRNA export from nucleus"/>
    <property type="evidence" value="ECO:0007669"/>
    <property type="project" value="TreeGrafter"/>
</dbReference>
<protein>
    <recommendedName>
        <fullName evidence="5">RRM domain-containing protein</fullName>
    </recommendedName>
</protein>
<gene>
    <name evidence="6" type="ORF">Pcinc_029444</name>
</gene>